<feature type="compositionally biased region" description="Acidic residues" evidence="1">
    <location>
        <begin position="35"/>
        <end position="44"/>
    </location>
</feature>
<dbReference type="RefSeq" id="XP_040764959.1">
    <property type="nucleotide sequence ID" value="XM_040911564.1"/>
</dbReference>
<dbReference type="AlphaFoldDB" id="A0A165EK35"/>
<dbReference type="Proteomes" id="UP000076871">
    <property type="component" value="Unassembled WGS sequence"/>
</dbReference>
<feature type="region of interest" description="Disordered" evidence="1">
    <location>
        <begin position="1"/>
        <end position="45"/>
    </location>
</feature>
<dbReference type="InParanoid" id="A0A165EK35"/>
<feature type="compositionally biased region" description="Low complexity" evidence="1">
    <location>
        <begin position="193"/>
        <end position="222"/>
    </location>
</feature>
<gene>
    <name evidence="2" type="ORF">LAESUDRAFT_749545</name>
</gene>
<accession>A0A165EK35</accession>
<keyword evidence="3" id="KW-1185">Reference proteome</keyword>
<evidence type="ECO:0000313" key="2">
    <source>
        <dbReference type="EMBL" id="KZT07219.1"/>
    </source>
</evidence>
<protein>
    <submittedName>
        <fullName evidence="2">Uncharacterized protein</fullName>
    </submittedName>
</protein>
<reference evidence="2 3" key="1">
    <citation type="journal article" date="2016" name="Mol. Biol. Evol.">
        <title>Comparative Genomics of Early-Diverging Mushroom-Forming Fungi Provides Insights into the Origins of Lignocellulose Decay Capabilities.</title>
        <authorList>
            <person name="Nagy L.G."/>
            <person name="Riley R."/>
            <person name="Tritt A."/>
            <person name="Adam C."/>
            <person name="Daum C."/>
            <person name="Floudas D."/>
            <person name="Sun H."/>
            <person name="Yadav J.S."/>
            <person name="Pangilinan J."/>
            <person name="Larsson K.H."/>
            <person name="Matsuura K."/>
            <person name="Barry K."/>
            <person name="Labutti K."/>
            <person name="Kuo R."/>
            <person name="Ohm R.A."/>
            <person name="Bhattacharya S.S."/>
            <person name="Shirouzu T."/>
            <person name="Yoshinaga Y."/>
            <person name="Martin F.M."/>
            <person name="Grigoriev I.V."/>
            <person name="Hibbett D.S."/>
        </authorList>
    </citation>
    <scope>NUCLEOTIDE SEQUENCE [LARGE SCALE GENOMIC DNA]</scope>
    <source>
        <strain evidence="2 3">93-53</strain>
    </source>
</reference>
<organism evidence="2 3">
    <name type="scientific">Laetiporus sulphureus 93-53</name>
    <dbReference type="NCBI Taxonomy" id="1314785"/>
    <lineage>
        <taxon>Eukaryota</taxon>
        <taxon>Fungi</taxon>
        <taxon>Dikarya</taxon>
        <taxon>Basidiomycota</taxon>
        <taxon>Agaricomycotina</taxon>
        <taxon>Agaricomycetes</taxon>
        <taxon>Polyporales</taxon>
        <taxon>Laetiporus</taxon>
    </lineage>
</organism>
<dbReference type="EMBL" id="KV427620">
    <property type="protein sequence ID" value="KZT07219.1"/>
    <property type="molecule type" value="Genomic_DNA"/>
</dbReference>
<feature type="region of interest" description="Disordered" evidence="1">
    <location>
        <begin position="168"/>
        <end position="222"/>
    </location>
</feature>
<name>A0A165EK35_9APHY</name>
<sequence length="455" mass="49051">MSQPPASQPSGTAMSSTQPLPGEDHEMSPNGLDEAPLDTPDDEILSACGNDLATKLGRLSNSLYDRRDITAEEILGTLSKLMDLTSLTIHDLGIAKVSLLGPTFDTIVGEADSFTSHLISMRGGPAQPASKKARIDDTPSDVIADAVKGALGPIMSDIMRRFNRLEDEVRRKPASRSTRAHPDAARDTTPPLSYSQATTAASATPNKGKQAPAKAKPQAPVKKAATFKPTLLSLTEEQYVRLHKLGGPAITRTVCNALRAKPSFARVTLHAVTFSPARKLVFQWALDTPQALITESAPIVRTVLDVPAPAVGGQSDMRPVVQWTKFFIPGSVIRATPGDQPYSPEALCAHLQTNPALAHAHFSIMPRFLCPVDQLGSRDRAPIMFAVEDPSGTIKSSLLGKGARFVFLDCQRLSVKEYTDRPIFAQCTHCWKMGHQPQTGLPAVRQFEPSRGCAQ</sequence>
<dbReference type="GeneID" id="63828592"/>
<feature type="compositionally biased region" description="Polar residues" evidence="1">
    <location>
        <begin position="1"/>
        <end position="19"/>
    </location>
</feature>
<proteinExistence type="predicted"/>
<evidence type="ECO:0000313" key="3">
    <source>
        <dbReference type="Proteomes" id="UP000076871"/>
    </source>
</evidence>
<evidence type="ECO:0000256" key="1">
    <source>
        <dbReference type="SAM" id="MobiDB-lite"/>
    </source>
</evidence>